<dbReference type="Proteomes" id="UP000308730">
    <property type="component" value="Unassembled WGS sequence"/>
</dbReference>
<evidence type="ECO:0000256" key="4">
    <source>
        <dbReference type="SAM" id="Phobius"/>
    </source>
</evidence>
<feature type="transmembrane region" description="Helical" evidence="4">
    <location>
        <begin position="12"/>
        <end position="32"/>
    </location>
</feature>
<accession>A0A4S4MW54</accession>
<proteinExistence type="inferred from homology"/>
<name>A0A4S4MW54_9APHY</name>
<comment type="caution">
    <text evidence="5">The sequence shown here is derived from an EMBL/GenBank/DDBJ whole genome shotgun (WGS) entry which is preliminary data.</text>
</comment>
<dbReference type="Pfam" id="PF11807">
    <property type="entry name" value="UstYa"/>
    <property type="match status" value="1"/>
</dbReference>
<protein>
    <submittedName>
        <fullName evidence="5">Uncharacterized protein</fullName>
    </submittedName>
</protein>
<keyword evidence="4" id="KW-0472">Membrane</keyword>
<reference evidence="5 6" key="1">
    <citation type="submission" date="2019-02" db="EMBL/GenBank/DDBJ databases">
        <title>Genome sequencing of the rare red list fungi Antrodiella citrinella (Flaviporus citrinellus).</title>
        <authorList>
            <person name="Buettner E."/>
            <person name="Kellner H."/>
        </authorList>
    </citation>
    <scope>NUCLEOTIDE SEQUENCE [LARGE SCALE GENOMIC DNA]</scope>
    <source>
        <strain evidence="5 6">DSM 108506</strain>
    </source>
</reference>
<dbReference type="GO" id="GO:0043386">
    <property type="term" value="P:mycotoxin biosynthetic process"/>
    <property type="evidence" value="ECO:0007669"/>
    <property type="project" value="InterPro"/>
</dbReference>
<dbReference type="AlphaFoldDB" id="A0A4S4MW54"/>
<dbReference type="EMBL" id="SGPM01000106">
    <property type="protein sequence ID" value="THH29827.1"/>
    <property type="molecule type" value="Genomic_DNA"/>
</dbReference>
<dbReference type="PANTHER" id="PTHR33365:SF11">
    <property type="entry name" value="TAT PATHWAY SIGNAL SEQUENCE"/>
    <property type="match status" value="1"/>
</dbReference>
<organism evidence="5 6">
    <name type="scientific">Antrodiella citrinella</name>
    <dbReference type="NCBI Taxonomy" id="2447956"/>
    <lineage>
        <taxon>Eukaryota</taxon>
        <taxon>Fungi</taxon>
        <taxon>Dikarya</taxon>
        <taxon>Basidiomycota</taxon>
        <taxon>Agaricomycotina</taxon>
        <taxon>Agaricomycetes</taxon>
        <taxon>Polyporales</taxon>
        <taxon>Steccherinaceae</taxon>
        <taxon>Antrodiella</taxon>
    </lineage>
</organism>
<dbReference type="PANTHER" id="PTHR33365">
    <property type="entry name" value="YALI0B05434P"/>
    <property type="match status" value="1"/>
</dbReference>
<comment type="pathway">
    <text evidence="1">Mycotoxin biosynthesis.</text>
</comment>
<evidence type="ECO:0000256" key="2">
    <source>
        <dbReference type="ARBA" id="ARBA00023002"/>
    </source>
</evidence>
<keyword evidence="6" id="KW-1185">Reference proteome</keyword>
<evidence type="ECO:0000313" key="6">
    <source>
        <dbReference type="Proteomes" id="UP000308730"/>
    </source>
</evidence>
<sequence length="239" mass="27164">MRARFRTCALSPLTVVAGVIVLCNIVQLVVWLRTTRSRSECNCEELAAVYLPALDNNDYTWEGTDFPLYLPLFFGPPVSLTIQNTVHYALDDANSDEEWESLYPGGMHHGFVHLGPRRRFFGLSMFHQLHCVDTLRKAIRGRGGMRHHNAHNHDNTTTNSNHLEEDWAEHSTHCLNYLRQTILCSADMTLEPEIPVEGTRDVGEGTGVEHVCRDWTRVYDFVDRNIAEWDAATQSTGVP</sequence>
<dbReference type="OrthoDB" id="3687641at2759"/>
<evidence type="ECO:0000256" key="3">
    <source>
        <dbReference type="ARBA" id="ARBA00035112"/>
    </source>
</evidence>
<keyword evidence="2" id="KW-0560">Oxidoreductase</keyword>
<keyword evidence="4" id="KW-1133">Transmembrane helix</keyword>
<dbReference type="InterPro" id="IPR021765">
    <property type="entry name" value="UstYa-like"/>
</dbReference>
<evidence type="ECO:0000256" key="1">
    <source>
        <dbReference type="ARBA" id="ARBA00004685"/>
    </source>
</evidence>
<dbReference type="GO" id="GO:0016491">
    <property type="term" value="F:oxidoreductase activity"/>
    <property type="evidence" value="ECO:0007669"/>
    <property type="project" value="UniProtKB-KW"/>
</dbReference>
<gene>
    <name evidence="5" type="ORF">EUX98_g4378</name>
</gene>
<comment type="similarity">
    <text evidence="3">Belongs to the ustYa family.</text>
</comment>
<keyword evidence="4" id="KW-0812">Transmembrane</keyword>
<evidence type="ECO:0000313" key="5">
    <source>
        <dbReference type="EMBL" id="THH29827.1"/>
    </source>
</evidence>